<accession>A0AAW5PCZ9</accession>
<protein>
    <submittedName>
        <fullName evidence="2">Uncharacterized protein</fullName>
    </submittedName>
</protein>
<feature type="compositionally biased region" description="Pro residues" evidence="1">
    <location>
        <begin position="434"/>
        <end position="443"/>
    </location>
</feature>
<comment type="caution">
    <text evidence="2">The sequence shown here is derived from an EMBL/GenBank/DDBJ whole genome shotgun (WGS) entry which is preliminary data.</text>
</comment>
<reference evidence="2" key="1">
    <citation type="submission" date="2022-08" db="EMBL/GenBank/DDBJ databases">
        <title>Genomic Encyclopedia of Type Strains, Phase V (KMG-V): Genome sequencing to study the core and pangenomes of soil and plant-associated prokaryotes.</title>
        <authorList>
            <person name="Whitman W."/>
        </authorList>
    </citation>
    <scope>NUCLEOTIDE SEQUENCE</scope>
    <source>
        <strain evidence="2">SP3002</strain>
    </source>
</reference>
<dbReference type="Proteomes" id="UP001155110">
    <property type="component" value="Unassembled WGS sequence"/>
</dbReference>
<dbReference type="RefSeq" id="WP_259258577.1">
    <property type="nucleotide sequence ID" value="NZ_JANTZM010000032.1"/>
</dbReference>
<proteinExistence type="predicted"/>
<gene>
    <name evidence="2" type="ORF">GGP99_003465</name>
</gene>
<feature type="region of interest" description="Disordered" evidence="1">
    <location>
        <begin position="425"/>
        <end position="460"/>
    </location>
</feature>
<feature type="region of interest" description="Disordered" evidence="1">
    <location>
        <begin position="92"/>
        <end position="114"/>
    </location>
</feature>
<sequence>MTVGDLQFDLSVNKGGVEEAFNDVRDSILAAKKAADSLNGEDVDVDPEGEDEVDDLKDKLLSAARAAGRLDGKTVEIEAEVDTARARQALQSLRGGDADISGTSSPSSSRRRGTFRLPGELAEVRETIVAFRSLSPKVQALGGALVAAAGALGAAGGLAAAATALATRLGDAEIREDLARLKQRFRSLGAAFVESFEPVIRSSIIPAGIALSKSLREAIPSLKDFTQNNLPSLVRAVQGLIKGTVATIKSLGVFNRVLGALVSAFQALSDSVDIFGEDGGLDPEVKGVRKEVVDVLQSFGFGGQSVAGFDVPQSEVSSILEKLNAGEISISGPDGIPSPKKVRELRTELERARIKFEELGVTSKREFLQALVTIREKGVDALAAVQARTGEVPDQLAKWSKELKKAQKRLDDFAITAEDLDLPEVDLSGAGGPVEPPNPPEVVPPGEVTGPPSATEGGALPPLERIRTKIRQSVQGLSQVQQVGVGAFRSLGNSVGRVVGQIVTLSDRIKSAGDAFRSLGRAAVRIVQQVITKLASAAALAAILGPLLGISSAGFGSIFKGVLSSGGIPGLAQGGIVTGPTLGVIGEGREDEAILPLSKLNSMMSAVAQTASVDTPKSAASVGVRQGGPSSTSIEGDTLNVDIPVEAIRTSDRIGQSNLARAGRA</sequence>
<dbReference type="EMBL" id="JANTZM010000032">
    <property type="protein sequence ID" value="MCS4159473.1"/>
    <property type="molecule type" value="Genomic_DNA"/>
</dbReference>
<organism evidence="2 3">
    <name type="scientific">Salinibacter ruber</name>
    <dbReference type="NCBI Taxonomy" id="146919"/>
    <lineage>
        <taxon>Bacteria</taxon>
        <taxon>Pseudomonadati</taxon>
        <taxon>Rhodothermota</taxon>
        <taxon>Rhodothermia</taxon>
        <taxon>Rhodothermales</taxon>
        <taxon>Salinibacteraceae</taxon>
        <taxon>Salinibacter</taxon>
    </lineage>
</organism>
<evidence type="ECO:0000313" key="3">
    <source>
        <dbReference type="Proteomes" id="UP001155110"/>
    </source>
</evidence>
<evidence type="ECO:0000313" key="2">
    <source>
        <dbReference type="EMBL" id="MCS4159473.1"/>
    </source>
</evidence>
<dbReference type="AlphaFoldDB" id="A0AAW5PCZ9"/>
<evidence type="ECO:0000256" key="1">
    <source>
        <dbReference type="SAM" id="MobiDB-lite"/>
    </source>
</evidence>
<name>A0AAW5PCZ9_9BACT</name>